<proteinExistence type="predicted"/>
<reference evidence="2" key="2">
    <citation type="submission" date="2015-03" db="UniProtKB">
        <authorList>
            <consortium name="EnsemblPlants"/>
        </authorList>
    </citation>
    <scope>IDENTIFICATION</scope>
</reference>
<dbReference type="Proteomes" id="UP000032141">
    <property type="component" value="Chromosome C3"/>
</dbReference>
<dbReference type="HOGENOM" id="CLU_2545765_0_0_1"/>
<feature type="region of interest" description="Disordered" evidence="1">
    <location>
        <begin position="1"/>
        <end position="30"/>
    </location>
</feature>
<evidence type="ECO:0000256" key="1">
    <source>
        <dbReference type="SAM" id="MobiDB-lite"/>
    </source>
</evidence>
<sequence length="83" mass="9399">MYRSRCSCSSSKVAPSNCAESDTTVPDSPARAEKFAERCFFIVSERYFGLSATKRHIPFHWKQPNSDYARSASQVSVLDRCKN</sequence>
<protein>
    <submittedName>
        <fullName evidence="2">Uncharacterized protein</fullName>
    </submittedName>
</protein>
<dbReference type="Gramene" id="Bo3g127500.1">
    <property type="protein sequence ID" value="Bo3g127500.1"/>
    <property type="gene ID" value="Bo3g127500"/>
</dbReference>
<dbReference type="OMA" id="HIPFHWK"/>
<feature type="compositionally biased region" description="Polar residues" evidence="1">
    <location>
        <begin position="1"/>
        <end position="26"/>
    </location>
</feature>
<dbReference type="AlphaFoldDB" id="A0A0D3BH79"/>
<name>A0A0D3BH79_BRAOL</name>
<keyword evidence="3" id="KW-1185">Reference proteome</keyword>
<organism evidence="2 3">
    <name type="scientific">Brassica oleracea var. oleracea</name>
    <dbReference type="NCBI Taxonomy" id="109376"/>
    <lineage>
        <taxon>Eukaryota</taxon>
        <taxon>Viridiplantae</taxon>
        <taxon>Streptophyta</taxon>
        <taxon>Embryophyta</taxon>
        <taxon>Tracheophyta</taxon>
        <taxon>Spermatophyta</taxon>
        <taxon>Magnoliopsida</taxon>
        <taxon>eudicotyledons</taxon>
        <taxon>Gunneridae</taxon>
        <taxon>Pentapetalae</taxon>
        <taxon>rosids</taxon>
        <taxon>malvids</taxon>
        <taxon>Brassicales</taxon>
        <taxon>Brassicaceae</taxon>
        <taxon>Brassiceae</taxon>
        <taxon>Brassica</taxon>
    </lineage>
</organism>
<accession>A0A0D3BH79</accession>
<reference evidence="2 3" key="1">
    <citation type="journal article" date="2014" name="Genome Biol.">
        <title>Transcriptome and methylome profiling reveals relics of genome dominance in the mesopolyploid Brassica oleracea.</title>
        <authorList>
            <person name="Parkin I.A."/>
            <person name="Koh C."/>
            <person name="Tang H."/>
            <person name="Robinson S.J."/>
            <person name="Kagale S."/>
            <person name="Clarke W.E."/>
            <person name="Town C.D."/>
            <person name="Nixon J."/>
            <person name="Krishnakumar V."/>
            <person name="Bidwell S.L."/>
            <person name="Denoeud F."/>
            <person name="Belcram H."/>
            <person name="Links M.G."/>
            <person name="Just J."/>
            <person name="Clarke C."/>
            <person name="Bender T."/>
            <person name="Huebert T."/>
            <person name="Mason A.S."/>
            <person name="Pires J.C."/>
            <person name="Barker G."/>
            <person name="Moore J."/>
            <person name="Walley P.G."/>
            <person name="Manoli S."/>
            <person name="Batley J."/>
            <person name="Edwards D."/>
            <person name="Nelson M.N."/>
            <person name="Wang X."/>
            <person name="Paterson A.H."/>
            <person name="King G."/>
            <person name="Bancroft I."/>
            <person name="Chalhoub B."/>
            <person name="Sharpe A.G."/>
        </authorList>
    </citation>
    <scope>NUCLEOTIDE SEQUENCE</scope>
    <source>
        <strain evidence="2 3">cv. TO1000</strain>
    </source>
</reference>
<evidence type="ECO:0000313" key="3">
    <source>
        <dbReference type="Proteomes" id="UP000032141"/>
    </source>
</evidence>
<dbReference type="EnsemblPlants" id="Bo3g127500.1">
    <property type="protein sequence ID" value="Bo3g127500.1"/>
    <property type="gene ID" value="Bo3g127500"/>
</dbReference>
<evidence type="ECO:0000313" key="2">
    <source>
        <dbReference type="EnsemblPlants" id="Bo3g127500.1"/>
    </source>
</evidence>